<dbReference type="PANTHER" id="PTHR44591:SF3">
    <property type="entry name" value="RESPONSE REGULATORY DOMAIN-CONTAINING PROTEIN"/>
    <property type="match status" value="1"/>
</dbReference>
<dbReference type="PROSITE" id="PS50110">
    <property type="entry name" value="RESPONSE_REGULATORY"/>
    <property type="match status" value="2"/>
</dbReference>
<evidence type="ECO:0000259" key="4">
    <source>
        <dbReference type="PROSITE" id="PS50110"/>
    </source>
</evidence>
<keyword evidence="1 2" id="KW-0597">Phosphoprotein</keyword>
<evidence type="ECO:0000313" key="6">
    <source>
        <dbReference type="Proteomes" id="UP000189670"/>
    </source>
</evidence>
<evidence type="ECO:0000256" key="1">
    <source>
        <dbReference type="ARBA" id="ARBA00022553"/>
    </source>
</evidence>
<dbReference type="PANTHER" id="PTHR44591">
    <property type="entry name" value="STRESS RESPONSE REGULATOR PROTEIN 1"/>
    <property type="match status" value="1"/>
</dbReference>
<protein>
    <recommendedName>
        <fullName evidence="4">Response regulatory domain-containing protein</fullName>
    </recommendedName>
</protein>
<evidence type="ECO:0000313" key="5">
    <source>
        <dbReference type="EMBL" id="ETR67303.1"/>
    </source>
</evidence>
<name>A0A1V1NXL0_9BACT</name>
<keyword evidence="3" id="KW-0175">Coiled coil</keyword>
<feature type="coiled-coil region" evidence="3">
    <location>
        <begin position="244"/>
        <end position="278"/>
    </location>
</feature>
<evidence type="ECO:0000256" key="3">
    <source>
        <dbReference type="SAM" id="Coils"/>
    </source>
</evidence>
<dbReference type="SMART" id="SM00448">
    <property type="entry name" value="REC"/>
    <property type="match status" value="2"/>
</dbReference>
<proteinExistence type="predicted"/>
<evidence type="ECO:0000256" key="2">
    <source>
        <dbReference type="PROSITE-ProRule" id="PRU00169"/>
    </source>
</evidence>
<dbReference type="AlphaFoldDB" id="A0A1V1NXL0"/>
<feature type="modified residue" description="4-aspartylphosphate" evidence="2">
    <location>
        <position position="54"/>
    </location>
</feature>
<accession>A0A1V1NXL0</accession>
<comment type="caution">
    <text evidence="5">The sequence shown here is derived from an EMBL/GenBank/DDBJ whole genome shotgun (WGS) entry which is preliminary data.</text>
</comment>
<dbReference type="Proteomes" id="UP000189670">
    <property type="component" value="Unassembled WGS sequence"/>
</dbReference>
<reference evidence="6" key="1">
    <citation type="submission" date="2012-11" db="EMBL/GenBank/DDBJ databases">
        <authorList>
            <person name="Lucero-Rivera Y.E."/>
            <person name="Tovar-Ramirez D."/>
        </authorList>
    </citation>
    <scope>NUCLEOTIDE SEQUENCE [LARGE SCALE GENOMIC DNA]</scope>
    <source>
        <strain evidence="6">Araruama</strain>
    </source>
</reference>
<sequence>MSQFNILVIDNSPTQRAVVMAYLKNRGYSASHASTHREALKLLNQKAIHLITLDWDMPDEKPLAFVQTLRNGWKHFDIPIVMMTEYNQSEEVIKAMNAGCDDYVTKTDGIELLEIRIRRLLAFHQLRDSNRFRKCQPHILLIDDCKTFLATTSRFLEEKQLRVTIADSGSKGLQTLESEAIDLILVDQVMPEMRGLEFIQQVRKNDSYRDIPIIMLVVKGLTDDIVSAISIGGIDDFLNKDTDLNLLENKIATLLRKKEESRQNNRQLIQEVKKKNNSSKPLLMNFKRCEPSSFRQKKCHLSGKWLLVLPMK</sequence>
<dbReference type="InterPro" id="IPR001789">
    <property type="entry name" value="Sig_transdc_resp-reg_receiver"/>
</dbReference>
<dbReference type="Gene3D" id="3.40.50.2300">
    <property type="match status" value="2"/>
</dbReference>
<dbReference type="InterPro" id="IPR050595">
    <property type="entry name" value="Bact_response_regulator"/>
</dbReference>
<organism evidence="5 6">
    <name type="scientific">Candidatus Magnetoglobus multicellularis str. Araruama</name>
    <dbReference type="NCBI Taxonomy" id="890399"/>
    <lineage>
        <taxon>Bacteria</taxon>
        <taxon>Pseudomonadati</taxon>
        <taxon>Thermodesulfobacteriota</taxon>
        <taxon>Desulfobacteria</taxon>
        <taxon>Desulfobacterales</taxon>
        <taxon>Desulfobacteraceae</taxon>
        <taxon>Candidatus Magnetoglobus</taxon>
    </lineage>
</organism>
<dbReference type="CDD" id="cd00156">
    <property type="entry name" value="REC"/>
    <property type="match status" value="1"/>
</dbReference>
<dbReference type="SUPFAM" id="SSF52172">
    <property type="entry name" value="CheY-like"/>
    <property type="match status" value="2"/>
</dbReference>
<feature type="domain" description="Response regulatory" evidence="4">
    <location>
        <begin position="138"/>
        <end position="255"/>
    </location>
</feature>
<feature type="domain" description="Response regulatory" evidence="4">
    <location>
        <begin position="5"/>
        <end position="121"/>
    </location>
</feature>
<dbReference type="EMBL" id="ATBP01001451">
    <property type="protein sequence ID" value="ETR67303.1"/>
    <property type="molecule type" value="Genomic_DNA"/>
</dbReference>
<dbReference type="GO" id="GO:0000160">
    <property type="term" value="P:phosphorelay signal transduction system"/>
    <property type="evidence" value="ECO:0007669"/>
    <property type="project" value="InterPro"/>
</dbReference>
<gene>
    <name evidence="5" type="ORF">OMM_05206</name>
</gene>
<dbReference type="InterPro" id="IPR011006">
    <property type="entry name" value="CheY-like_superfamily"/>
</dbReference>
<feature type="modified residue" description="4-aspartylphosphate" evidence="2">
    <location>
        <position position="187"/>
    </location>
</feature>
<dbReference type="Pfam" id="PF00072">
    <property type="entry name" value="Response_reg"/>
    <property type="match status" value="2"/>
</dbReference>